<dbReference type="Proteomes" id="UP001550535">
    <property type="component" value="Unassembled WGS sequence"/>
</dbReference>
<accession>A0ABV2X808</accession>
<proteinExistence type="predicted"/>
<keyword evidence="2" id="KW-1185">Reference proteome</keyword>
<organism evidence="1 2">
    <name type="scientific">Nocardia niwae</name>
    <dbReference type="NCBI Taxonomy" id="626084"/>
    <lineage>
        <taxon>Bacteria</taxon>
        <taxon>Bacillati</taxon>
        <taxon>Actinomycetota</taxon>
        <taxon>Actinomycetes</taxon>
        <taxon>Mycobacteriales</taxon>
        <taxon>Nocardiaceae</taxon>
        <taxon>Nocardia</taxon>
    </lineage>
</organism>
<dbReference type="EMBL" id="JBEYBR010000017">
    <property type="protein sequence ID" value="MEU2122028.1"/>
    <property type="molecule type" value="Genomic_DNA"/>
</dbReference>
<evidence type="ECO:0000313" key="1">
    <source>
        <dbReference type="EMBL" id="MEU2122028.1"/>
    </source>
</evidence>
<sequence length="49" mass="5157">MPGVHRSGFPAGQREQELGAVVVRDAGQATGERDPVGVFAALMVVCPHR</sequence>
<dbReference type="RefSeq" id="WP_157114903.1">
    <property type="nucleotide sequence ID" value="NZ_JBEYBM010000011.1"/>
</dbReference>
<gene>
    <name evidence="1" type="ORF">ABZ507_09340</name>
</gene>
<comment type="caution">
    <text evidence="1">The sequence shown here is derived from an EMBL/GenBank/DDBJ whole genome shotgun (WGS) entry which is preliminary data.</text>
</comment>
<reference evidence="1 2" key="1">
    <citation type="submission" date="2024-06" db="EMBL/GenBank/DDBJ databases">
        <title>The Natural Products Discovery Center: Release of the First 8490 Sequenced Strains for Exploring Actinobacteria Biosynthetic Diversity.</title>
        <authorList>
            <person name="Kalkreuter E."/>
            <person name="Kautsar S.A."/>
            <person name="Yang D."/>
            <person name="Bader C.D."/>
            <person name="Teijaro C.N."/>
            <person name="Fluegel L."/>
            <person name="Davis C.M."/>
            <person name="Simpson J.R."/>
            <person name="Lauterbach L."/>
            <person name="Steele A.D."/>
            <person name="Gui C."/>
            <person name="Meng S."/>
            <person name="Li G."/>
            <person name="Viehrig K."/>
            <person name="Ye F."/>
            <person name="Su P."/>
            <person name="Kiefer A.F."/>
            <person name="Nichols A."/>
            <person name="Cepeda A.J."/>
            <person name="Yan W."/>
            <person name="Fan B."/>
            <person name="Jiang Y."/>
            <person name="Adhikari A."/>
            <person name="Zheng C.-J."/>
            <person name="Schuster L."/>
            <person name="Cowan T.M."/>
            <person name="Smanski M.J."/>
            <person name="Chevrette M.G."/>
            <person name="De Carvalho L.P.S."/>
            <person name="Shen B."/>
        </authorList>
    </citation>
    <scope>NUCLEOTIDE SEQUENCE [LARGE SCALE GENOMIC DNA]</scope>
    <source>
        <strain evidence="1 2">NPDC019434</strain>
    </source>
</reference>
<protein>
    <submittedName>
        <fullName evidence="1">Uncharacterized protein</fullName>
    </submittedName>
</protein>
<evidence type="ECO:0000313" key="2">
    <source>
        <dbReference type="Proteomes" id="UP001550535"/>
    </source>
</evidence>
<name>A0ABV2X808_9NOCA</name>